<comment type="caution">
    <text evidence="2">The sequence shown here is derived from an EMBL/GenBank/DDBJ whole genome shotgun (WGS) entry which is preliminary data.</text>
</comment>
<feature type="chain" id="PRO_5032740845" description="Lipoprotein" evidence="1">
    <location>
        <begin position="21"/>
        <end position="176"/>
    </location>
</feature>
<dbReference type="AlphaFoldDB" id="A0A829HLU8"/>
<sequence>MYKIILILFLCGLSTACMNAKYIDDPDQYFDLLGETTESKKFERFVHQLEPKEMPQLSNQFWNDEFPKLDFYDQSLMFPQNGIEMLLKNKKIVSIKLYLPDQEVSFANYKGRKLPLGLFSDDTEKEVTKKLKTHKDTNTNPHRNVKEFETEKASVAIDQATGKIIYIELHEHPLQD</sequence>
<evidence type="ECO:0000313" key="2">
    <source>
        <dbReference type="EMBL" id="EPF93269.1"/>
    </source>
</evidence>
<protein>
    <recommendedName>
        <fullName evidence="4">Lipoprotein</fullName>
    </recommendedName>
</protein>
<feature type="signal peptide" evidence="1">
    <location>
        <begin position="1"/>
        <end position="20"/>
    </location>
</feature>
<accession>A0A829HLU8</accession>
<dbReference type="EMBL" id="ATGG01000004">
    <property type="protein sequence ID" value="EPF93269.1"/>
    <property type="molecule type" value="Genomic_DNA"/>
</dbReference>
<evidence type="ECO:0008006" key="4">
    <source>
        <dbReference type="Google" id="ProtNLM"/>
    </source>
</evidence>
<reference evidence="2 3" key="1">
    <citation type="submission" date="2013-06" db="EMBL/GenBank/DDBJ databases">
        <title>The Genome Sequence of Acinetobacter gyllenbergii CIP 110306.</title>
        <authorList>
            <consortium name="The Broad Institute Genome Sequencing Platform"/>
            <consortium name="The Broad Institute Genome Sequencing Center for Infectious Disease"/>
            <person name="Cerqueira G."/>
            <person name="Feldgarden M."/>
            <person name="Courvalin P."/>
            <person name="Perichon B."/>
            <person name="Grillot-Courvalin C."/>
            <person name="Clermont D."/>
            <person name="Rocha E."/>
            <person name="Yoon E.-J."/>
            <person name="Nemec A."/>
            <person name="Young S.K."/>
            <person name="Zeng Q."/>
            <person name="Gargeya S."/>
            <person name="Fitzgerald M."/>
            <person name="Abouelleil A."/>
            <person name="Alvarado L."/>
            <person name="Berlin A.M."/>
            <person name="Chapman S.B."/>
            <person name="Dewar J."/>
            <person name="Goldberg J."/>
            <person name="Griggs A."/>
            <person name="Gujja S."/>
            <person name="Hansen M."/>
            <person name="Howarth C."/>
            <person name="Imamovic A."/>
            <person name="Larimer J."/>
            <person name="McCowan C."/>
            <person name="Murphy C."/>
            <person name="Pearson M."/>
            <person name="Priest M."/>
            <person name="Roberts A."/>
            <person name="Saif S."/>
            <person name="Shea T."/>
            <person name="Sykes S."/>
            <person name="Wortman J."/>
            <person name="Nusbaum C."/>
            <person name="Birren B."/>
        </authorList>
    </citation>
    <scope>NUCLEOTIDE SEQUENCE [LARGE SCALE GENOMIC DNA]</scope>
    <source>
        <strain evidence="2 3">CIP 110306</strain>
    </source>
</reference>
<dbReference type="Proteomes" id="UP000014523">
    <property type="component" value="Unassembled WGS sequence"/>
</dbReference>
<keyword evidence="3" id="KW-1185">Reference proteome</keyword>
<dbReference type="PROSITE" id="PS51257">
    <property type="entry name" value="PROKAR_LIPOPROTEIN"/>
    <property type="match status" value="1"/>
</dbReference>
<keyword evidence="1" id="KW-0732">Signal</keyword>
<organism evidence="2 3">
    <name type="scientific">Acinetobacter gyllenbergii CIP 110306 = MTCC 11365</name>
    <dbReference type="NCBI Taxonomy" id="1217657"/>
    <lineage>
        <taxon>Bacteria</taxon>
        <taxon>Pseudomonadati</taxon>
        <taxon>Pseudomonadota</taxon>
        <taxon>Gammaproteobacteria</taxon>
        <taxon>Moraxellales</taxon>
        <taxon>Moraxellaceae</taxon>
        <taxon>Acinetobacter</taxon>
    </lineage>
</organism>
<evidence type="ECO:0000313" key="3">
    <source>
        <dbReference type="Proteomes" id="UP000014523"/>
    </source>
</evidence>
<proteinExistence type="predicted"/>
<gene>
    <name evidence="2" type="ORF">F957_00238</name>
</gene>
<evidence type="ECO:0000256" key="1">
    <source>
        <dbReference type="SAM" id="SignalP"/>
    </source>
</evidence>
<name>A0A829HLU8_9GAMM</name>